<reference evidence="1" key="1">
    <citation type="submission" date="2020-03" db="EMBL/GenBank/DDBJ databases">
        <authorList>
            <person name="Zhang R."/>
        </authorList>
    </citation>
    <scope>NUCLEOTIDE SEQUENCE</scope>
</reference>
<accession>A0A6M2E946</accession>
<protein>
    <submittedName>
        <fullName evidence="1">Uncharacterized protein</fullName>
    </submittedName>
</protein>
<dbReference type="EMBL" id="GILB01001199">
    <property type="protein sequence ID" value="NUU81532.1"/>
    <property type="molecule type" value="Transcribed_RNA"/>
</dbReference>
<dbReference type="AlphaFoldDB" id="A0A6M2E946"/>
<evidence type="ECO:0000313" key="1">
    <source>
        <dbReference type="EMBL" id="NUU81532.1"/>
    </source>
</evidence>
<sequence length="111" mass="13230">MDEAKLFSLHPPHLHTKTKGRKGLNIYQVLVNTSRLTRIRCMSELQMDEIREEPKNYFHFKFAAAHLQNKCLQNDRPWIRCIHFSWVPFKHLSTGRMPQCRGRLSIEPVHH</sequence>
<proteinExistence type="predicted"/>
<name>A0A6M2E946_9ROSI</name>
<organism evidence="1">
    <name type="scientific">Populus davidiana</name>
    <dbReference type="NCBI Taxonomy" id="266767"/>
    <lineage>
        <taxon>Eukaryota</taxon>
        <taxon>Viridiplantae</taxon>
        <taxon>Streptophyta</taxon>
        <taxon>Embryophyta</taxon>
        <taxon>Tracheophyta</taxon>
        <taxon>Spermatophyta</taxon>
        <taxon>Magnoliopsida</taxon>
        <taxon>eudicotyledons</taxon>
        <taxon>Gunneridae</taxon>
        <taxon>Pentapetalae</taxon>
        <taxon>rosids</taxon>
        <taxon>fabids</taxon>
        <taxon>Malpighiales</taxon>
        <taxon>Salicaceae</taxon>
        <taxon>Saliceae</taxon>
        <taxon>Populus</taxon>
    </lineage>
</organism>